<name>A0A291LIW3_9PEZI</name>
<dbReference type="PANTHER" id="PTHR36181">
    <property type="entry name" value="INTRON-ENCODED ENDONUCLEASE AI3-RELATED"/>
    <property type="match status" value="1"/>
</dbReference>
<dbReference type="GO" id="GO:0005739">
    <property type="term" value="C:mitochondrion"/>
    <property type="evidence" value="ECO:0007669"/>
    <property type="project" value="UniProtKB-ARBA"/>
</dbReference>
<keyword evidence="2" id="KW-0496">Mitochondrion</keyword>
<keyword evidence="2" id="KW-0255">Endonuclease</keyword>
<gene>
    <name evidence="2" type="primary">orf234</name>
</gene>
<dbReference type="Pfam" id="PF00961">
    <property type="entry name" value="LAGLIDADG_1"/>
    <property type="match status" value="1"/>
</dbReference>
<dbReference type="InterPro" id="IPR051289">
    <property type="entry name" value="LAGLIDADG_Endonuclease"/>
</dbReference>
<evidence type="ECO:0000259" key="1">
    <source>
        <dbReference type="Pfam" id="PF00961"/>
    </source>
</evidence>
<geneLocation type="mitochondrion" evidence="2"/>
<dbReference type="GO" id="GO:0004519">
    <property type="term" value="F:endonuclease activity"/>
    <property type="evidence" value="ECO:0007669"/>
    <property type="project" value="UniProtKB-KW"/>
</dbReference>
<dbReference type="InterPro" id="IPR027434">
    <property type="entry name" value="Homing_endonucl"/>
</dbReference>
<accession>A0A291LIW3</accession>
<dbReference type="PANTHER" id="PTHR36181:SF4">
    <property type="entry name" value="LAGLIDADG ENDONUCLEASE"/>
    <property type="match status" value="1"/>
</dbReference>
<evidence type="ECO:0000313" key="2">
    <source>
        <dbReference type="EMBL" id="ATI20443.1"/>
    </source>
</evidence>
<feature type="domain" description="Homing endonuclease LAGLIDADG" evidence="1">
    <location>
        <begin position="85"/>
        <end position="189"/>
    </location>
</feature>
<organism evidence="2">
    <name type="scientific">Juglanconis juglandina</name>
    <dbReference type="NCBI Taxonomy" id="1940567"/>
    <lineage>
        <taxon>Eukaryota</taxon>
        <taxon>Fungi</taxon>
        <taxon>Dikarya</taxon>
        <taxon>Ascomycota</taxon>
        <taxon>Pezizomycotina</taxon>
        <taxon>Sordariomycetes</taxon>
        <taxon>Sordariomycetidae</taxon>
        <taxon>Diaporthales</taxon>
        <taxon>Juglanconidaceae</taxon>
        <taxon>Juglanconis</taxon>
    </lineage>
</organism>
<dbReference type="AlphaFoldDB" id="A0A291LIW3"/>
<sequence>MHFVIPHFSKYSLLTKKYQDFELFRQIILIMSVKGHWTEEGFIKVLNLRYNLNLGISEEVKKFFPSLLPVEKPLVPEREISPEWLVGFIDGEGSFNIITEDKITSSSTTPVTRKVWLYFQITQHERDILLLERIVTYLGCGMVKKRNTLTFNTCDYKLSNFHMIDSKIIPFFKKYFLQSAKNYDFKCFMEGADIIRSKQGRQWIPEQFDKIKNIQSNMNKYTKENLVENRRKIG</sequence>
<dbReference type="EMBL" id="KY575057">
    <property type="protein sequence ID" value="ATI20443.1"/>
    <property type="molecule type" value="Genomic_DNA"/>
</dbReference>
<dbReference type="SUPFAM" id="SSF55608">
    <property type="entry name" value="Homing endonucleases"/>
    <property type="match status" value="2"/>
</dbReference>
<keyword evidence="2" id="KW-0540">Nuclease</keyword>
<proteinExistence type="predicted"/>
<dbReference type="InterPro" id="IPR004860">
    <property type="entry name" value="LAGLIDADG_dom"/>
</dbReference>
<protein>
    <submittedName>
        <fullName evidence="2">GIY-YIG endonuclease</fullName>
    </submittedName>
</protein>
<reference evidence="2" key="1">
    <citation type="submission" date="2017-02" db="EMBL/GenBank/DDBJ databases">
        <title>Fungal Comparative Genomics of Melanconis species and Ophiognomonia clavigignenti-juglandacearum at Different Phylogenetic Distances.</title>
        <authorList>
            <person name="Demers J.E."/>
            <person name="Castlebury L.A."/>
        </authorList>
    </citation>
    <scope>NUCLEOTIDE SEQUENCE</scope>
    <source>
        <strain evidence="2">CBS 121083</strain>
    </source>
</reference>
<keyword evidence="2" id="KW-0378">Hydrolase</keyword>
<dbReference type="Gene3D" id="3.10.28.10">
    <property type="entry name" value="Homing endonucleases"/>
    <property type="match status" value="2"/>
</dbReference>